<keyword evidence="2" id="KW-1185">Reference proteome</keyword>
<reference evidence="2" key="1">
    <citation type="submission" date="2016-10" db="EMBL/GenBank/DDBJ databases">
        <authorList>
            <person name="Varghese N."/>
            <person name="Submissions S."/>
        </authorList>
    </citation>
    <scope>NUCLEOTIDE SEQUENCE [LARGE SCALE GENOMIC DNA]</scope>
    <source>
        <strain evidence="2">DSM 22002</strain>
    </source>
</reference>
<organism evidence="1 2">
    <name type="scientific">Agrococcus jejuensis</name>
    <dbReference type="NCBI Taxonomy" id="399736"/>
    <lineage>
        <taxon>Bacteria</taxon>
        <taxon>Bacillati</taxon>
        <taxon>Actinomycetota</taxon>
        <taxon>Actinomycetes</taxon>
        <taxon>Micrococcales</taxon>
        <taxon>Microbacteriaceae</taxon>
        <taxon>Agrococcus</taxon>
    </lineage>
</organism>
<accession>A0A1G8CC70</accession>
<evidence type="ECO:0000313" key="1">
    <source>
        <dbReference type="EMBL" id="SDH43008.1"/>
    </source>
</evidence>
<proteinExistence type="predicted"/>
<dbReference type="RefSeq" id="WP_092503390.1">
    <property type="nucleotide sequence ID" value="NZ_LT629695.1"/>
</dbReference>
<name>A0A1G8CC70_9MICO</name>
<dbReference type="STRING" id="399736.SAMN04489720_1236"/>
<dbReference type="Proteomes" id="UP000198822">
    <property type="component" value="Chromosome I"/>
</dbReference>
<protein>
    <submittedName>
        <fullName evidence="1">Uncharacterized protein</fullName>
    </submittedName>
</protein>
<dbReference type="AlphaFoldDB" id="A0A1G8CC70"/>
<sequence length="314" mass="32258">MTVEATAPTPMPSGLPATLEAARPLLVGRAFTGVGHALRVRELRLQGVEGYLEAAAVVVDDLYVGAVLDLPTSDVPVSSELRTRWGVVASEVVAAATSAEHPPALSQVGAVVVVQGAAPVAAVLHRAALVERVLGSRAPLVVAPAVDTMVVAPADDPQAVLAAAQIADRVLAGTQHPLSAAPLVRSGEGWAIGAWPQAAQAAGRALRARLTVLEHARLRQLLQAHYDRTDESAVIAEAVLVPAADGGAATRARFVEGQRTVLPRVDEVELVRADGGTRLVSFAALAAVQGLLTPLEGTAPPLVYPTAFPDPSAS</sequence>
<gene>
    <name evidence="1" type="ORF">SAMN04489720_1236</name>
</gene>
<dbReference type="EMBL" id="LT629695">
    <property type="protein sequence ID" value="SDH43008.1"/>
    <property type="molecule type" value="Genomic_DNA"/>
</dbReference>
<evidence type="ECO:0000313" key="2">
    <source>
        <dbReference type="Proteomes" id="UP000198822"/>
    </source>
</evidence>